<evidence type="ECO:0000256" key="5">
    <source>
        <dbReference type="SAM" id="MobiDB-lite"/>
    </source>
</evidence>
<proteinExistence type="inferred from homology"/>
<evidence type="ECO:0000256" key="2">
    <source>
        <dbReference type="ARBA" id="ARBA00022729"/>
    </source>
</evidence>
<dbReference type="CDD" id="cd00118">
    <property type="entry name" value="LysM"/>
    <property type="match status" value="1"/>
</dbReference>
<feature type="region of interest" description="Disordered" evidence="5">
    <location>
        <begin position="219"/>
        <end position="240"/>
    </location>
</feature>
<keyword evidence="8" id="KW-1185">Reference proteome</keyword>
<evidence type="ECO:0000313" key="7">
    <source>
        <dbReference type="EMBL" id="RFN55611.1"/>
    </source>
</evidence>
<dbReference type="SUPFAM" id="SSF54106">
    <property type="entry name" value="LysM domain"/>
    <property type="match status" value="2"/>
</dbReference>
<organism evidence="7 8">
    <name type="scientific">Fusarium flagelliforme</name>
    <dbReference type="NCBI Taxonomy" id="2675880"/>
    <lineage>
        <taxon>Eukaryota</taxon>
        <taxon>Fungi</taxon>
        <taxon>Dikarya</taxon>
        <taxon>Ascomycota</taxon>
        <taxon>Pezizomycotina</taxon>
        <taxon>Sordariomycetes</taxon>
        <taxon>Hypocreomycetidae</taxon>
        <taxon>Hypocreales</taxon>
        <taxon>Nectriaceae</taxon>
        <taxon>Fusarium</taxon>
        <taxon>Fusarium incarnatum-equiseti species complex</taxon>
    </lineage>
</organism>
<dbReference type="AlphaFoldDB" id="A0A395N676"/>
<sequence length="380" mass="41427">MARAWDITPEEFVLWNPSLDSTSKNSSGSNPYNYPCTLSESVSYCVQLESATSAPQPKEDEAPPNPRAAGEVQDCTSWWSAEEGYSCEDFLSMTWLEMDDFYRMNPSVKSDCTGMAIGTYYCVSTNADGSPPSMDDEEFPTQTTTTFTGFPTPTPVQEGMVDNCNKFHQVKDTTTCEGIAKYDKISLADFYEWNPKVKSSCTNLQMGAYVCVGVPKSSTRSTTTTKATSTTTTNGVSTPTPNQAGMVSNCNKFHFVKSTTTCQGIVDYDKITMSDFLKWNTGVSSKCNNLELGSYACVGVIEGSSLPSTTTTTGVPTPTPTQAGMVKGCTKFHYVRDTTTCEGILNYDKITLAQFYKWNPAVKSDCSGLWTQTYACVAGP</sequence>
<keyword evidence="1" id="KW-0147">Chitin-binding</keyword>
<feature type="domain" description="LysM" evidence="6">
    <location>
        <begin position="331"/>
        <end position="377"/>
    </location>
</feature>
<dbReference type="EMBL" id="PXXK01000004">
    <property type="protein sequence ID" value="RFN55611.1"/>
    <property type="molecule type" value="Genomic_DNA"/>
</dbReference>
<dbReference type="PROSITE" id="PS51782">
    <property type="entry name" value="LYSM"/>
    <property type="match status" value="3"/>
</dbReference>
<name>A0A395N676_9HYPO</name>
<feature type="region of interest" description="Disordered" evidence="5">
    <location>
        <begin position="50"/>
        <end position="71"/>
    </location>
</feature>
<evidence type="ECO:0000256" key="1">
    <source>
        <dbReference type="ARBA" id="ARBA00022669"/>
    </source>
</evidence>
<feature type="domain" description="LysM" evidence="6">
    <location>
        <begin position="166"/>
        <end position="212"/>
    </location>
</feature>
<keyword evidence="2" id="KW-0732">Signal</keyword>
<evidence type="ECO:0000256" key="4">
    <source>
        <dbReference type="ARBA" id="ARBA00044955"/>
    </source>
</evidence>
<feature type="domain" description="LysM" evidence="6">
    <location>
        <begin position="252"/>
        <end position="298"/>
    </location>
</feature>
<dbReference type="PANTHER" id="PTHR34997">
    <property type="entry name" value="AM15"/>
    <property type="match status" value="1"/>
</dbReference>
<gene>
    <name evidence="7" type="ORF">FIE12Z_69</name>
</gene>
<comment type="caution">
    <text evidence="7">The sequence shown here is derived from an EMBL/GenBank/DDBJ whole genome shotgun (WGS) entry which is preliminary data.</text>
</comment>
<dbReference type="GO" id="GO:0008061">
    <property type="term" value="F:chitin binding"/>
    <property type="evidence" value="ECO:0007669"/>
    <property type="project" value="UniProtKB-KW"/>
</dbReference>
<keyword evidence="3" id="KW-0843">Virulence</keyword>
<evidence type="ECO:0000259" key="6">
    <source>
        <dbReference type="PROSITE" id="PS51782"/>
    </source>
</evidence>
<dbReference type="InterPro" id="IPR036779">
    <property type="entry name" value="LysM_dom_sf"/>
</dbReference>
<dbReference type="Proteomes" id="UP000265631">
    <property type="component" value="Unassembled WGS sequence"/>
</dbReference>
<evidence type="ECO:0000256" key="3">
    <source>
        <dbReference type="ARBA" id="ARBA00023026"/>
    </source>
</evidence>
<comment type="similarity">
    <text evidence="4">Belongs to the secreted LysM effector family.</text>
</comment>
<dbReference type="InterPro" id="IPR052210">
    <property type="entry name" value="LysM1-like"/>
</dbReference>
<dbReference type="PANTHER" id="PTHR34997:SF2">
    <property type="entry name" value="LYSM DOMAIN-CONTAINING PROTEIN-RELATED"/>
    <property type="match status" value="1"/>
</dbReference>
<evidence type="ECO:0000313" key="8">
    <source>
        <dbReference type="Proteomes" id="UP000265631"/>
    </source>
</evidence>
<protein>
    <submittedName>
        <fullName evidence="7">Lysm domain-containing protein</fullName>
    </submittedName>
</protein>
<dbReference type="Gene3D" id="3.10.350.10">
    <property type="entry name" value="LysM domain"/>
    <property type="match status" value="4"/>
</dbReference>
<accession>A0A395N676</accession>
<dbReference type="SMART" id="SM00257">
    <property type="entry name" value="LysM"/>
    <property type="match status" value="2"/>
</dbReference>
<reference evidence="7 8" key="1">
    <citation type="journal article" date="2018" name="PLoS Pathog.">
        <title>Evolution of structural diversity of trichothecenes, a family of toxins produced by plant pathogenic and entomopathogenic fungi.</title>
        <authorList>
            <person name="Proctor R.H."/>
            <person name="McCormick S.P."/>
            <person name="Kim H.S."/>
            <person name="Cardoza R.E."/>
            <person name="Stanley A.M."/>
            <person name="Lindo L."/>
            <person name="Kelly A."/>
            <person name="Brown D.W."/>
            <person name="Lee T."/>
            <person name="Vaughan M.M."/>
            <person name="Alexander N.J."/>
            <person name="Busman M."/>
            <person name="Gutierrez S."/>
        </authorList>
    </citation>
    <scope>NUCLEOTIDE SEQUENCE [LARGE SCALE GENOMIC DNA]</scope>
    <source>
        <strain evidence="7 8">NRRL 13405</strain>
    </source>
</reference>
<dbReference type="STRING" id="2594813.A0A395N676"/>
<dbReference type="InterPro" id="IPR018392">
    <property type="entry name" value="LysM"/>
</dbReference>